<keyword evidence="4" id="KW-1185">Reference proteome</keyword>
<proteinExistence type="predicted"/>
<dbReference type="Proteomes" id="UP000287171">
    <property type="component" value="Unassembled WGS sequence"/>
</dbReference>
<dbReference type="EMBL" id="BIFT01000001">
    <property type="protein sequence ID" value="GCE28114.1"/>
    <property type="molecule type" value="Genomic_DNA"/>
</dbReference>
<evidence type="ECO:0000256" key="2">
    <source>
        <dbReference type="SAM" id="Phobius"/>
    </source>
</evidence>
<comment type="caution">
    <text evidence="3">The sequence shown here is derived from an EMBL/GenBank/DDBJ whole genome shotgun (WGS) entry which is preliminary data.</text>
</comment>
<feature type="compositionally biased region" description="Basic and acidic residues" evidence="1">
    <location>
        <begin position="38"/>
        <end position="54"/>
    </location>
</feature>
<keyword evidence="2" id="KW-1133">Transmembrane helix</keyword>
<feature type="transmembrane region" description="Helical" evidence="2">
    <location>
        <begin position="96"/>
        <end position="116"/>
    </location>
</feature>
<reference evidence="4" key="1">
    <citation type="submission" date="2018-12" db="EMBL/GenBank/DDBJ databases">
        <title>Tengunoibacter tsumagoiensis gen. nov., sp. nov., Dictyobacter kobayashii sp. nov., D. alpinus sp. nov., and D. joshuensis sp. nov. and description of Dictyobacteraceae fam. nov. within the order Ktedonobacterales isolated from Tengu-no-mugimeshi.</title>
        <authorList>
            <person name="Wang C.M."/>
            <person name="Zheng Y."/>
            <person name="Sakai Y."/>
            <person name="Toyoda A."/>
            <person name="Minakuchi Y."/>
            <person name="Abe K."/>
            <person name="Yokota A."/>
            <person name="Yabe S."/>
        </authorList>
    </citation>
    <scope>NUCLEOTIDE SEQUENCE [LARGE SCALE GENOMIC DNA]</scope>
    <source>
        <strain evidence="4">Uno16</strain>
    </source>
</reference>
<keyword evidence="2" id="KW-0812">Transmembrane</keyword>
<keyword evidence="2" id="KW-0472">Membrane</keyword>
<evidence type="ECO:0000313" key="3">
    <source>
        <dbReference type="EMBL" id="GCE28114.1"/>
    </source>
</evidence>
<organism evidence="3 4">
    <name type="scientific">Dictyobacter alpinus</name>
    <dbReference type="NCBI Taxonomy" id="2014873"/>
    <lineage>
        <taxon>Bacteria</taxon>
        <taxon>Bacillati</taxon>
        <taxon>Chloroflexota</taxon>
        <taxon>Ktedonobacteria</taxon>
        <taxon>Ktedonobacterales</taxon>
        <taxon>Dictyobacteraceae</taxon>
        <taxon>Dictyobacter</taxon>
    </lineage>
</organism>
<protein>
    <submittedName>
        <fullName evidence="3">Uncharacterized protein</fullName>
    </submittedName>
</protein>
<evidence type="ECO:0000256" key="1">
    <source>
        <dbReference type="SAM" id="MobiDB-lite"/>
    </source>
</evidence>
<sequence>MELAECGNFPEWRLDQDDATSALAPPHWWVSTVARNGAPEKEDGSEKKDHKDEEQNGYPLCLRQEGVGIVVEMKGRGDVCDNVRKDQEKENKRLDFQVFVFHAWFFLSIIRTCLFYERRLMRCM</sequence>
<accession>A0A402B9R2</accession>
<feature type="region of interest" description="Disordered" evidence="1">
    <location>
        <begin position="34"/>
        <end position="56"/>
    </location>
</feature>
<name>A0A402B9R2_9CHLR</name>
<dbReference type="AlphaFoldDB" id="A0A402B9R2"/>
<evidence type="ECO:0000313" key="4">
    <source>
        <dbReference type="Proteomes" id="UP000287171"/>
    </source>
</evidence>
<gene>
    <name evidence="3" type="ORF">KDA_35980</name>
</gene>